<name>A0AAE9PRN4_9CAUD</name>
<dbReference type="EMBL" id="OP744025">
    <property type="protein sequence ID" value="UZZ64254.1"/>
    <property type="molecule type" value="Genomic_DNA"/>
</dbReference>
<sequence length="98" mass="11040">MTKLMTTVVKDDMANEQQNTAGDQVEVLVKVPAYTTLTFVEGHRTTKINTRGEVYLVNAQRPRTRRSGPTGEIVKDILIYYKGYEGNDIYSAKELGIK</sequence>
<gene>
    <name evidence="1" type="ORF">A54_14</name>
</gene>
<keyword evidence="2" id="KW-1185">Reference proteome</keyword>
<organism evidence="1 2">
    <name type="scientific">Escherichia phage A5-4</name>
    <dbReference type="NCBI Taxonomy" id="2996162"/>
    <lineage>
        <taxon>Viruses</taxon>
        <taxon>Duplodnaviria</taxon>
        <taxon>Heunggongvirae</taxon>
        <taxon>Uroviricota</taxon>
        <taxon>Caudoviricetes</taxon>
        <taxon>Vequintavirinae</taxon>
    </lineage>
</organism>
<protein>
    <submittedName>
        <fullName evidence="1">Uncharacterized protein</fullName>
    </submittedName>
</protein>
<proteinExistence type="predicted"/>
<evidence type="ECO:0000313" key="2">
    <source>
        <dbReference type="Proteomes" id="UP001236076"/>
    </source>
</evidence>
<evidence type="ECO:0000313" key="1">
    <source>
        <dbReference type="EMBL" id="UZZ64254.1"/>
    </source>
</evidence>
<reference evidence="1 2" key="1">
    <citation type="submission" date="2022-10" db="EMBL/GenBank/DDBJ databases">
        <authorList>
            <person name="Cortes-Martin A."/>
            <person name="Buttimer C.T.H."/>
            <person name="Hill C."/>
        </authorList>
    </citation>
    <scope>NUCLEOTIDE SEQUENCE [LARGE SCALE GENOMIC DNA]</scope>
</reference>
<accession>A0AAE9PRN4</accession>
<dbReference type="Proteomes" id="UP001236076">
    <property type="component" value="Segment"/>
</dbReference>